<organism evidence="3 4">
    <name type="scientific">Aphanomyces euteiches</name>
    <dbReference type="NCBI Taxonomy" id="100861"/>
    <lineage>
        <taxon>Eukaryota</taxon>
        <taxon>Sar</taxon>
        <taxon>Stramenopiles</taxon>
        <taxon>Oomycota</taxon>
        <taxon>Saprolegniomycetes</taxon>
        <taxon>Saprolegniales</taxon>
        <taxon>Verrucalvaceae</taxon>
        <taxon>Aphanomyces</taxon>
    </lineage>
</organism>
<dbReference type="Proteomes" id="UP000481153">
    <property type="component" value="Unassembled WGS sequence"/>
</dbReference>
<evidence type="ECO:0000256" key="2">
    <source>
        <dbReference type="SAM" id="MobiDB-lite"/>
    </source>
</evidence>
<reference evidence="3 4" key="1">
    <citation type="submission" date="2019-07" db="EMBL/GenBank/DDBJ databases">
        <title>Genomics analysis of Aphanomyces spp. identifies a new class of oomycete effector associated with host adaptation.</title>
        <authorList>
            <person name="Gaulin E."/>
        </authorList>
    </citation>
    <scope>NUCLEOTIDE SEQUENCE [LARGE SCALE GENOMIC DNA]</scope>
    <source>
        <strain evidence="3 4">ATCC 201684</strain>
    </source>
</reference>
<feature type="coiled-coil region" evidence="1">
    <location>
        <begin position="28"/>
        <end position="62"/>
    </location>
</feature>
<feature type="region of interest" description="Disordered" evidence="2">
    <location>
        <begin position="257"/>
        <end position="276"/>
    </location>
</feature>
<keyword evidence="4" id="KW-1185">Reference proteome</keyword>
<name>A0A6G0X355_9STRA</name>
<comment type="caution">
    <text evidence="3">The sequence shown here is derived from an EMBL/GenBank/DDBJ whole genome shotgun (WGS) entry which is preliminary data.</text>
</comment>
<keyword evidence="1" id="KW-0175">Coiled coil</keyword>
<accession>A0A6G0X355</accession>
<protein>
    <recommendedName>
        <fullName evidence="5">Shugoshin C-terminal domain-containing protein</fullName>
    </recommendedName>
</protein>
<dbReference type="VEuPathDB" id="FungiDB:AeMF1_017591"/>
<sequence length="305" mass="34929">MRREKSTPAQANNENQKSICLCGGLEELRRKDEEREQLLLTNQQLAAALNAAKTELVAARKKCARADILFMQYHVQKLVDAAQAAQVQPVKEPCDVGIQCDMPNMKKTDPSRKINSRHSLATDISRLTMNEQCRPKKQLDTAELIVTKKALRELKPVTYKEPSAKVKLRRNISILSTAMETVQQTPPRKQTVHHQSNKENHPPQELSDSRKEENELSIEIVDLLDACVVDDNSPREQHQQSFSSSFAWTQSNIATNQTSLSPSYEPPTKRHRLTRRGTAIPHYKEISLNRKMRQGDRFTFYKYIK</sequence>
<evidence type="ECO:0000313" key="4">
    <source>
        <dbReference type="Proteomes" id="UP000481153"/>
    </source>
</evidence>
<gene>
    <name evidence="3" type="ORF">Ae201684_008941</name>
</gene>
<dbReference type="AlphaFoldDB" id="A0A6G0X355"/>
<proteinExistence type="predicted"/>
<dbReference type="EMBL" id="VJMJ01000115">
    <property type="protein sequence ID" value="KAF0734339.1"/>
    <property type="molecule type" value="Genomic_DNA"/>
</dbReference>
<evidence type="ECO:0000256" key="1">
    <source>
        <dbReference type="SAM" id="Coils"/>
    </source>
</evidence>
<feature type="region of interest" description="Disordered" evidence="2">
    <location>
        <begin position="178"/>
        <end position="212"/>
    </location>
</feature>
<evidence type="ECO:0008006" key="5">
    <source>
        <dbReference type="Google" id="ProtNLM"/>
    </source>
</evidence>
<feature type="compositionally biased region" description="Basic and acidic residues" evidence="2">
    <location>
        <begin position="196"/>
        <end position="212"/>
    </location>
</feature>
<evidence type="ECO:0000313" key="3">
    <source>
        <dbReference type="EMBL" id="KAF0734339.1"/>
    </source>
</evidence>
<feature type="compositionally biased region" description="Polar residues" evidence="2">
    <location>
        <begin position="178"/>
        <end position="188"/>
    </location>
</feature>